<keyword evidence="1" id="KW-0472">Membrane</keyword>
<sequence length="76" mass="8093">MARRGFGGGGGGGGGIAGSGIFGFFGTTIKCDATDDSMYCTIMKLFNMLVVFLIVAYIAYIAYNFFGPTISSRKRR</sequence>
<evidence type="ECO:0000256" key="1">
    <source>
        <dbReference type="SAM" id="Phobius"/>
    </source>
</evidence>
<evidence type="ECO:0000313" key="2">
    <source>
        <dbReference type="EMBL" id="QHU36411.1"/>
    </source>
</evidence>
<name>A0A6C0M322_9ZZZZ</name>
<protein>
    <submittedName>
        <fullName evidence="2">Uncharacterized protein</fullName>
    </submittedName>
</protein>
<keyword evidence="1" id="KW-0812">Transmembrane</keyword>
<keyword evidence="1" id="KW-1133">Transmembrane helix</keyword>
<accession>A0A6C0M322</accession>
<proteinExistence type="predicted"/>
<dbReference type="EMBL" id="MN740638">
    <property type="protein sequence ID" value="QHU36411.1"/>
    <property type="molecule type" value="Genomic_DNA"/>
</dbReference>
<feature type="transmembrane region" description="Helical" evidence="1">
    <location>
        <begin position="45"/>
        <end position="66"/>
    </location>
</feature>
<dbReference type="AlphaFoldDB" id="A0A6C0M322"/>
<organism evidence="2">
    <name type="scientific">viral metagenome</name>
    <dbReference type="NCBI Taxonomy" id="1070528"/>
    <lineage>
        <taxon>unclassified sequences</taxon>
        <taxon>metagenomes</taxon>
        <taxon>organismal metagenomes</taxon>
    </lineage>
</organism>
<reference evidence="2" key="1">
    <citation type="journal article" date="2020" name="Nature">
        <title>Giant virus diversity and host interactions through global metagenomics.</title>
        <authorList>
            <person name="Schulz F."/>
            <person name="Roux S."/>
            <person name="Paez-Espino D."/>
            <person name="Jungbluth S."/>
            <person name="Walsh D.A."/>
            <person name="Denef V.J."/>
            <person name="McMahon K.D."/>
            <person name="Konstantinidis K.T."/>
            <person name="Eloe-Fadrosh E.A."/>
            <person name="Kyrpides N.C."/>
            <person name="Woyke T."/>
        </authorList>
    </citation>
    <scope>NUCLEOTIDE SEQUENCE</scope>
    <source>
        <strain evidence="2">GVMAG-S-1035124-57</strain>
    </source>
</reference>